<reference evidence="3 4" key="1">
    <citation type="submission" date="2024-10" db="EMBL/GenBank/DDBJ databases">
        <title>Updated reference genomes for cyclostephanoid diatoms.</title>
        <authorList>
            <person name="Roberts W.R."/>
            <person name="Alverson A.J."/>
        </authorList>
    </citation>
    <scope>NUCLEOTIDE SEQUENCE [LARGE SCALE GENOMIC DNA]</scope>
    <source>
        <strain evidence="3 4">AJA228-03</strain>
    </source>
</reference>
<feature type="region of interest" description="Disordered" evidence="1">
    <location>
        <begin position="328"/>
        <end position="349"/>
    </location>
</feature>
<feature type="region of interest" description="Disordered" evidence="1">
    <location>
        <begin position="52"/>
        <end position="128"/>
    </location>
</feature>
<feature type="compositionally biased region" description="Low complexity" evidence="1">
    <location>
        <begin position="87"/>
        <end position="115"/>
    </location>
</feature>
<dbReference type="EMBL" id="JALLPB020000123">
    <property type="protein sequence ID" value="KAL3816959.1"/>
    <property type="molecule type" value="Genomic_DNA"/>
</dbReference>
<feature type="transmembrane region" description="Helical" evidence="2">
    <location>
        <begin position="272"/>
        <end position="297"/>
    </location>
</feature>
<name>A0ABD3RXJ5_9STRA</name>
<keyword evidence="2" id="KW-0472">Membrane</keyword>
<feature type="compositionally biased region" description="Low complexity" evidence="1">
    <location>
        <begin position="61"/>
        <end position="72"/>
    </location>
</feature>
<gene>
    <name evidence="3" type="ORF">ACHAXA_011747</name>
</gene>
<evidence type="ECO:0000256" key="1">
    <source>
        <dbReference type="SAM" id="MobiDB-lite"/>
    </source>
</evidence>
<dbReference type="Proteomes" id="UP001530377">
    <property type="component" value="Unassembled WGS sequence"/>
</dbReference>
<keyword evidence="2" id="KW-1133">Transmembrane helix</keyword>
<accession>A0ABD3RXJ5</accession>
<keyword evidence="2" id="KW-0812">Transmembrane</keyword>
<keyword evidence="4" id="KW-1185">Reference proteome</keyword>
<proteinExistence type="predicted"/>
<evidence type="ECO:0000256" key="2">
    <source>
        <dbReference type="SAM" id="Phobius"/>
    </source>
</evidence>
<feature type="transmembrane region" description="Helical" evidence="2">
    <location>
        <begin position="179"/>
        <end position="203"/>
    </location>
</feature>
<sequence length="807" mass="88530">MNDTTTASACLNGRAEHLKLRRHHGVSSSTAIASSLASASRSDCMLDKAECGGVSNSPHHSSSSSSSSSSSYSDDDSEYKKDDDHCSGSPGLGSSMLPPPNSTSSSSSSSLSLSSDRNGHHHYNDPSSSTEFRRVAASLAIPRIAASFAILLVLPYLLWDDHPADWGPLRPYPLIRHGVLVWSSVLQFSAWPVVVATLLAAALSPETIGGGGRMREKGAPDSATVSVLVSVSGSGSTTKDNAAASDNGNGTWHDKISKSWTSMARSNWKMPLFISVVFSLLVVSHMTLQMVAPHLIWNPFIWGCYRVYLPDGISRSFEGACLDGDALPDDMERGGNTGSGNPKSDAVENTFRPRRPLCLSERDWNELSSGQLSPYDPNDVSAVERGLYYLRNESGGLVVNVLARDVVDSIPALRKNMDGIASLFPKYDRDANHREMKNRLSLVIFENDSTDGTREAFLRWSDEESGRSGGPRYTVDVMGCGPRNPDCKLGIVDRYDVPLTTPTASGVGRLGEFRQVLIEYILGKEEYRDFSHMLVLDADLGVSLSPLGLLHTLGLEDGRIARNYVVASSSVQVWPGTLGTITPPYDFSAFRPLEGESNRKVRGLHKKFCELMPAGDRWRNLCDASSPMQLFMIQSANDVVNHRDRPYEVSSAFNGLTMYPLGLIRERGDMARYDAGDDGQRCEHIGFNLSIRKTMYVNPKWKMNLRPERPGGPSGLQAVKTLIYAIVGRPAIVTLLVLSKIFCFYVIVGACWIIFMSVKSLWRLCPEIRGLFLSLGQQVCRGNIRCLFIDVKLGSTAFDMREIREKE</sequence>
<feature type="transmembrane region" description="Helical" evidence="2">
    <location>
        <begin position="731"/>
        <end position="755"/>
    </location>
</feature>
<organism evidence="3 4">
    <name type="scientific">Cyclostephanos tholiformis</name>
    <dbReference type="NCBI Taxonomy" id="382380"/>
    <lineage>
        <taxon>Eukaryota</taxon>
        <taxon>Sar</taxon>
        <taxon>Stramenopiles</taxon>
        <taxon>Ochrophyta</taxon>
        <taxon>Bacillariophyta</taxon>
        <taxon>Coscinodiscophyceae</taxon>
        <taxon>Thalassiosirophycidae</taxon>
        <taxon>Stephanodiscales</taxon>
        <taxon>Stephanodiscaceae</taxon>
        <taxon>Cyclostephanos</taxon>
    </lineage>
</organism>
<comment type="caution">
    <text evidence="3">The sequence shown here is derived from an EMBL/GenBank/DDBJ whole genome shotgun (WGS) entry which is preliminary data.</text>
</comment>
<evidence type="ECO:0000313" key="3">
    <source>
        <dbReference type="EMBL" id="KAL3816959.1"/>
    </source>
</evidence>
<protein>
    <submittedName>
        <fullName evidence="3">Uncharacterized protein</fullName>
    </submittedName>
</protein>
<dbReference type="AlphaFoldDB" id="A0ABD3RXJ5"/>
<evidence type="ECO:0000313" key="4">
    <source>
        <dbReference type="Proteomes" id="UP001530377"/>
    </source>
</evidence>
<feature type="transmembrane region" description="Helical" evidence="2">
    <location>
        <begin position="140"/>
        <end position="159"/>
    </location>
</feature>